<dbReference type="InterPro" id="IPR029063">
    <property type="entry name" value="SAM-dependent_MTases_sf"/>
</dbReference>
<dbReference type="SUPFAM" id="SSF53335">
    <property type="entry name" value="S-adenosyl-L-methionine-dependent methyltransferases"/>
    <property type="match status" value="1"/>
</dbReference>
<feature type="region of interest" description="Disordered" evidence="7">
    <location>
        <begin position="253"/>
        <end position="274"/>
    </location>
</feature>
<dbReference type="GO" id="GO:0008168">
    <property type="term" value="F:methyltransferase activity"/>
    <property type="evidence" value="ECO:0007669"/>
    <property type="project" value="UniProtKB-UniRule"/>
</dbReference>
<evidence type="ECO:0000256" key="1">
    <source>
        <dbReference type="ARBA" id="ARBA00003907"/>
    </source>
</evidence>
<dbReference type="Gene3D" id="3.40.50.150">
    <property type="entry name" value="Vaccinia Virus protein VP39"/>
    <property type="match status" value="1"/>
</dbReference>
<reference evidence="8 9" key="1">
    <citation type="submission" date="2015-06" db="EMBL/GenBank/DDBJ databases">
        <title>Cloning and characterization of the uncialamcin biosynthetic gene cluster.</title>
        <authorList>
            <person name="Yan X."/>
            <person name="Huang T."/>
            <person name="Ge H."/>
            <person name="Shen B."/>
        </authorList>
    </citation>
    <scope>NUCLEOTIDE SEQUENCE [LARGE SCALE GENOMIC DNA]</scope>
    <source>
        <strain evidence="8 9">DCA2648</strain>
    </source>
</reference>
<dbReference type="EC" id="2.1.1.-" evidence="6"/>
<keyword evidence="3 6" id="KW-0489">Methyltransferase</keyword>
<dbReference type="EMBL" id="LFBV01000007">
    <property type="protein sequence ID" value="OKH92254.1"/>
    <property type="molecule type" value="Genomic_DNA"/>
</dbReference>
<evidence type="ECO:0000256" key="2">
    <source>
        <dbReference type="ARBA" id="ARBA00008138"/>
    </source>
</evidence>
<accession>A0A1Q4V363</accession>
<evidence type="ECO:0000256" key="7">
    <source>
        <dbReference type="SAM" id="MobiDB-lite"/>
    </source>
</evidence>
<dbReference type="Proteomes" id="UP000186455">
    <property type="component" value="Unassembled WGS sequence"/>
</dbReference>
<comment type="caution">
    <text evidence="8">The sequence shown here is derived from an EMBL/GenBank/DDBJ whole genome shotgun (WGS) entry which is preliminary data.</text>
</comment>
<dbReference type="NCBIfam" id="TIGR00027">
    <property type="entry name" value="mthyl_TIGR00027"/>
    <property type="match status" value="1"/>
</dbReference>
<dbReference type="RefSeq" id="WP_073792579.1">
    <property type="nucleotide sequence ID" value="NZ_LFBV01000007.1"/>
</dbReference>
<proteinExistence type="inferred from homology"/>
<evidence type="ECO:0000256" key="5">
    <source>
        <dbReference type="ARBA" id="ARBA00022691"/>
    </source>
</evidence>
<protein>
    <recommendedName>
        <fullName evidence="6">S-adenosyl-L-methionine-dependent methyltransferase</fullName>
        <ecNumber evidence="6">2.1.1.-</ecNumber>
    </recommendedName>
</protein>
<dbReference type="AlphaFoldDB" id="A0A1Q4V363"/>
<evidence type="ECO:0000313" key="9">
    <source>
        <dbReference type="Proteomes" id="UP000186455"/>
    </source>
</evidence>
<gene>
    <name evidence="8" type="ORF">AB852_25355</name>
</gene>
<evidence type="ECO:0000256" key="3">
    <source>
        <dbReference type="ARBA" id="ARBA00022603"/>
    </source>
</evidence>
<evidence type="ECO:0000313" key="8">
    <source>
        <dbReference type="EMBL" id="OKH92254.1"/>
    </source>
</evidence>
<dbReference type="InterPro" id="IPR007213">
    <property type="entry name" value="Ppm1/Ppm2/Tcmp"/>
</dbReference>
<comment type="similarity">
    <text evidence="2 6">Belongs to the UPF0677 family.</text>
</comment>
<evidence type="ECO:0000256" key="4">
    <source>
        <dbReference type="ARBA" id="ARBA00022679"/>
    </source>
</evidence>
<dbReference type="InterPro" id="IPR011610">
    <property type="entry name" value="SAM_mthyl_Trfase_ML2640-like"/>
</dbReference>
<keyword evidence="4" id="KW-0808">Transferase</keyword>
<dbReference type="PANTHER" id="PTHR43619">
    <property type="entry name" value="S-ADENOSYL-L-METHIONINE-DEPENDENT METHYLTRANSFERASE YKTD-RELATED"/>
    <property type="match status" value="1"/>
</dbReference>
<sequence>MTDALTAVERTSLLTAATRGREHARPDRLYSDPYAARLAGDAGLALLTEAARIIRPDGRVRAMVSTPDFGVIRTRLFDDFLRAGTTSGRASQIVLAASGMDTRVYRLPWPPGTRLFEIDRPPVLAHKAERLREVAPRADHRTVPADLVTDEWEPALLAAGYDPARPSLWVLEGLLHYLPPAEVHRLLDRVAAMTAPGSGIAADVAGARALTCESMRPLWELFARWGSPFRFGDDHPVELFARHGFSVGATEPGAGDTAAYGRWPDPVPDPSRTDVARGFYVRGTRNGLRDDSRDGLPG</sequence>
<dbReference type="PANTHER" id="PTHR43619:SF2">
    <property type="entry name" value="S-ADENOSYL-L-METHIONINE-DEPENDENT METHYLTRANSFERASES SUPERFAMILY PROTEIN"/>
    <property type="match status" value="1"/>
</dbReference>
<keyword evidence="9" id="KW-1185">Reference proteome</keyword>
<name>A0A1Q4V363_9ACTN</name>
<organism evidence="8 9">
    <name type="scientific">Streptomyces uncialis</name>
    <dbReference type="NCBI Taxonomy" id="1048205"/>
    <lineage>
        <taxon>Bacteria</taxon>
        <taxon>Bacillati</taxon>
        <taxon>Actinomycetota</taxon>
        <taxon>Actinomycetes</taxon>
        <taxon>Kitasatosporales</taxon>
        <taxon>Streptomycetaceae</taxon>
        <taxon>Streptomyces</taxon>
    </lineage>
</organism>
<keyword evidence="5 6" id="KW-0949">S-adenosyl-L-methionine</keyword>
<dbReference type="Pfam" id="PF04072">
    <property type="entry name" value="LCM"/>
    <property type="match status" value="1"/>
</dbReference>
<dbReference type="GO" id="GO:0032259">
    <property type="term" value="P:methylation"/>
    <property type="evidence" value="ECO:0007669"/>
    <property type="project" value="UniProtKB-KW"/>
</dbReference>
<dbReference type="STRING" id="1048205.AB852_25355"/>
<evidence type="ECO:0000256" key="6">
    <source>
        <dbReference type="RuleBase" id="RU362030"/>
    </source>
</evidence>
<comment type="function">
    <text evidence="1 6">Exhibits S-adenosyl-L-methionine-dependent methyltransferase activity.</text>
</comment>